<proteinExistence type="predicted"/>
<feature type="compositionally biased region" description="Basic and acidic residues" evidence="1">
    <location>
        <begin position="771"/>
        <end position="791"/>
    </location>
</feature>
<accession>A0A9P3HA14</accession>
<protein>
    <recommendedName>
        <fullName evidence="4">F-box domain-containing protein</fullName>
    </recommendedName>
</protein>
<organism evidence="2 3">
    <name type="scientific">Entomortierella parvispora</name>
    <dbReference type="NCBI Taxonomy" id="205924"/>
    <lineage>
        <taxon>Eukaryota</taxon>
        <taxon>Fungi</taxon>
        <taxon>Fungi incertae sedis</taxon>
        <taxon>Mucoromycota</taxon>
        <taxon>Mortierellomycotina</taxon>
        <taxon>Mortierellomycetes</taxon>
        <taxon>Mortierellales</taxon>
        <taxon>Mortierellaceae</taxon>
        <taxon>Entomortierella</taxon>
    </lineage>
</organism>
<feature type="compositionally biased region" description="Low complexity" evidence="1">
    <location>
        <begin position="735"/>
        <end position="754"/>
    </location>
</feature>
<feature type="region of interest" description="Disordered" evidence="1">
    <location>
        <begin position="23"/>
        <end position="88"/>
    </location>
</feature>
<feature type="region of interest" description="Disordered" evidence="1">
    <location>
        <begin position="771"/>
        <end position="793"/>
    </location>
</feature>
<dbReference type="SUPFAM" id="SSF81383">
    <property type="entry name" value="F-box domain"/>
    <property type="match status" value="1"/>
</dbReference>
<feature type="compositionally biased region" description="Basic residues" evidence="1">
    <location>
        <begin position="74"/>
        <end position="83"/>
    </location>
</feature>
<evidence type="ECO:0000313" key="3">
    <source>
        <dbReference type="Proteomes" id="UP000827284"/>
    </source>
</evidence>
<keyword evidence="3" id="KW-1185">Reference proteome</keyword>
<dbReference type="AlphaFoldDB" id="A0A9P3HA14"/>
<feature type="compositionally biased region" description="Low complexity" evidence="1">
    <location>
        <begin position="659"/>
        <end position="670"/>
    </location>
</feature>
<dbReference type="EMBL" id="BQFW01000007">
    <property type="protein sequence ID" value="GJJ72870.1"/>
    <property type="molecule type" value="Genomic_DNA"/>
</dbReference>
<feature type="region of interest" description="Disordered" evidence="1">
    <location>
        <begin position="735"/>
        <end position="759"/>
    </location>
</feature>
<dbReference type="Proteomes" id="UP000827284">
    <property type="component" value="Unassembled WGS sequence"/>
</dbReference>
<feature type="compositionally biased region" description="Polar residues" evidence="1">
    <location>
        <begin position="30"/>
        <end position="41"/>
    </location>
</feature>
<reference evidence="2" key="1">
    <citation type="submission" date="2021-11" db="EMBL/GenBank/DDBJ databases">
        <authorList>
            <person name="Herlambang A."/>
            <person name="Guo Y."/>
            <person name="Takashima Y."/>
            <person name="Nishizawa T."/>
        </authorList>
    </citation>
    <scope>NUCLEOTIDE SEQUENCE</scope>
    <source>
        <strain evidence="2">E1425</strain>
    </source>
</reference>
<dbReference type="CDD" id="cd09917">
    <property type="entry name" value="F-box_SF"/>
    <property type="match status" value="1"/>
</dbReference>
<dbReference type="OrthoDB" id="2397486at2759"/>
<evidence type="ECO:0008006" key="4">
    <source>
        <dbReference type="Google" id="ProtNLM"/>
    </source>
</evidence>
<gene>
    <name evidence="2" type="ORF">EMPS_05228</name>
</gene>
<evidence type="ECO:0000313" key="2">
    <source>
        <dbReference type="EMBL" id="GJJ72870.1"/>
    </source>
</evidence>
<sequence>MPSSRRRTLADYTLASILFTQHQPERVNDATESTGQHFYSTSSDLDDSELENPDNPWDQDIIFQPKTTIQRSKPSSRQRRRQRSLALSKSHSLHPRAMPLIPVAAKPLIFPLEVLEMVCHYLSQATLRSNASLVSRRWNAVCSPFIKRTVTWTACSDDHDQFVLDTLRDIKSLECWLNEDPDLKYEWLPYIRSAFRREAWEKFWPKLLVPIDQVDNSNIDSTERSRSVENSDNLCLMDTIRNLRVFCDVTAQPITVLNDLQSNFRSLRTLELRVNGNPSNRLSIFTLLDNSPELRQLKITGPDLRQLELISGDAEDDIIDIPEPVVDPETAHFPVKPEIVIPPNKSYPQRYRLEVFDVFQASAHQRVLERLISTCRELRILRFLEANAPQWRNGIGHVAKVLKLLRLFEHAKECCPRLVSMEVFPKAFEASDHIYLDQMEKFFPDATRLTLNCSGYLPTAPSLEGRRLLSQITFLEIRKVIMISPSSATFNRILCLTPQLLHLVCNELLLHSENLNFLPLVAEDQKRPQFISHNRTRKHAVREERRARRRESLMAIEQASERARLAREGVVSATLPEVPLYWQFHDLRTMDLSVTSILKLGEYAQQHQLFQKLTSLKLRVTLLMVGQLRKAPDCKKLPSGFKSKAKGVGQNGGNVPAETSSSTTATRTASQFGSLPDEVIPERHTDHLKTLHNLPSLELLVIYTQQIQGMVHSSDFEFLRRVPPSAVPVVSPPLNGSFSSSSSSSASPASSTPTEGVWPEDMVTFSPAEARVTEPEPAKIGHQKGDEEGQDRQQTCWPRLQMFKIRYAQSILPTDYSKVVAGMEQIRPGVEFQIKLLLYSSMNFN</sequence>
<feature type="region of interest" description="Disordered" evidence="1">
    <location>
        <begin position="642"/>
        <end position="675"/>
    </location>
</feature>
<dbReference type="InterPro" id="IPR036047">
    <property type="entry name" value="F-box-like_dom_sf"/>
</dbReference>
<name>A0A9P3HA14_9FUNG</name>
<comment type="caution">
    <text evidence="2">The sequence shown here is derived from an EMBL/GenBank/DDBJ whole genome shotgun (WGS) entry which is preliminary data.</text>
</comment>
<evidence type="ECO:0000256" key="1">
    <source>
        <dbReference type="SAM" id="MobiDB-lite"/>
    </source>
</evidence>
<reference evidence="2" key="2">
    <citation type="journal article" date="2022" name="Microbiol. Resour. Announc.">
        <title>Whole-Genome Sequence of Entomortierella parvispora E1425, a Mucoromycotan Fungus Associated with Burkholderiaceae-Related Endosymbiotic Bacteria.</title>
        <authorList>
            <person name="Herlambang A."/>
            <person name="Guo Y."/>
            <person name="Takashima Y."/>
            <person name="Narisawa K."/>
            <person name="Ohta H."/>
            <person name="Nishizawa T."/>
        </authorList>
    </citation>
    <scope>NUCLEOTIDE SEQUENCE</scope>
    <source>
        <strain evidence="2">E1425</strain>
    </source>
</reference>